<dbReference type="Proteomes" id="UP000198224">
    <property type="component" value="Chromosome I"/>
</dbReference>
<protein>
    <recommendedName>
        <fullName evidence="4">Peptidase inhibitor family I36</fullName>
    </recommendedName>
</protein>
<reference evidence="3" key="1">
    <citation type="submission" date="2016-06" db="EMBL/GenBank/DDBJ databases">
        <authorList>
            <person name="Varghese N."/>
            <person name="Submissions Spin"/>
        </authorList>
    </citation>
    <scope>NUCLEOTIDE SEQUENCE [LARGE SCALE GENOMIC DNA]</scope>
    <source>
        <strain evidence="3">DSM 45160</strain>
    </source>
</reference>
<evidence type="ECO:0008006" key="4">
    <source>
        <dbReference type="Google" id="ProtNLM"/>
    </source>
</evidence>
<sequence length="157" mass="16624">MNRPTRFVAAVSAATFFAFLVPSAAQAAPASTGSAVAATVAAPVQQAASNPAGSDFVPLGNCTAGIFCGEVKNRLGRSVKLSGNWPTNSKTMWLPAGQGSASDSRYYYDFRDTDGFQVPSGYIYYDSVGNKYYPGWHKVNDLQVVTLNGWCLTSACS</sequence>
<gene>
    <name evidence="2" type="ORF">GA0070612_2612</name>
</gene>
<proteinExistence type="predicted"/>
<dbReference type="EMBL" id="LT607409">
    <property type="protein sequence ID" value="SCE97173.1"/>
    <property type="molecule type" value="Genomic_DNA"/>
</dbReference>
<keyword evidence="3" id="KW-1185">Reference proteome</keyword>
<dbReference type="RefSeq" id="WP_157742463.1">
    <property type="nucleotide sequence ID" value="NZ_LT607409.1"/>
</dbReference>
<feature type="signal peptide" evidence="1">
    <location>
        <begin position="1"/>
        <end position="27"/>
    </location>
</feature>
<evidence type="ECO:0000313" key="3">
    <source>
        <dbReference type="Proteomes" id="UP000198224"/>
    </source>
</evidence>
<name>A0A1C4WLZ8_9ACTN</name>
<evidence type="ECO:0000313" key="2">
    <source>
        <dbReference type="EMBL" id="SCE97173.1"/>
    </source>
</evidence>
<dbReference type="AlphaFoldDB" id="A0A1C4WLZ8"/>
<accession>A0A1C4WLZ8</accession>
<evidence type="ECO:0000256" key="1">
    <source>
        <dbReference type="SAM" id="SignalP"/>
    </source>
</evidence>
<organism evidence="2 3">
    <name type="scientific">Micromonospora chokoriensis</name>
    <dbReference type="NCBI Taxonomy" id="356851"/>
    <lineage>
        <taxon>Bacteria</taxon>
        <taxon>Bacillati</taxon>
        <taxon>Actinomycetota</taxon>
        <taxon>Actinomycetes</taxon>
        <taxon>Micromonosporales</taxon>
        <taxon>Micromonosporaceae</taxon>
        <taxon>Micromonospora</taxon>
    </lineage>
</organism>
<keyword evidence="1" id="KW-0732">Signal</keyword>
<feature type="chain" id="PRO_5008706990" description="Peptidase inhibitor family I36" evidence="1">
    <location>
        <begin position="28"/>
        <end position="157"/>
    </location>
</feature>